<dbReference type="InterPro" id="IPR013575">
    <property type="entry name" value="IF2_assoc_dom_bac"/>
</dbReference>
<dbReference type="EMBL" id="APRJ01000009">
    <property type="protein sequence ID" value="ENW88409.1"/>
    <property type="molecule type" value="Genomic_DNA"/>
</dbReference>
<comment type="caution">
    <text evidence="12">The sequence shown here is derived from an EMBL/GenBank/DDBJ whole genome shotgun (WGS) entry which is preliminary data.</text>
</comment>
<dbReference type="NCBIfam" id="TIGR00487">
    <property type="entry name" value="IF-2"/>
    <property type="match status" value="1"/>
</dbReference>
<evidence type="ECO:0000313" key="13">
    <source>
        <dbReference type="EMBL" id="PJI32332.1"/>
    </source>
</evidence>
<feature type="region of interest" description="Disordered" evidence="10">
    <location>
        <begin position="106"/>
        <end position="163"/>
    </location>
</feature>
<feature type="region of interest" description="Disordered" evidence="10">
    <location>
        <begin position="194"/>
        <end position="219"/>
    </location>
</feature>
<dbReference type="CDD" id="cd01887">
    <property type="entry name" value="IF2_eIF5B"/>
    <property type="match status" value="1"/>
</dbReference>
<dbReference type="SUPFAM" id="SSF52156">
    <property type="entry name" value="Initiation factor IF2/eIF5b, domain 3"/>
    <property type="match status" value="1"/>
</dbReference>
<dbReference type="Gene3D" id="3.40.50.10050">
    <property type="entry name" value="Translation initiation factor IF- 2, domain 3"/>
    <property type="match status" value="1"/>
</dbReference>
<dbReference type="RefSeq" id="WP_005094383.1">
    <property type="nucleotide sequence ID" value="NZ_CBDBYO010000001.1"/>
</dbReference>
<feature type="region of interest" description="Disordered" evidence="10">
    <location>
        <begin position="43"/>
        <end position="77"/>
    </location>
</feature>
<dbReference type="Pfam" id="PF08364">
    <property type="entry name" value="IF2_assoc"/>
    <property type="match status" value="1"/>
</dbReference>
<dbReference type="FunFam" id="3.40.50.300:FF:000019">
    <property type="entry name" value="Translation initiation factor IF-2"/>
    <property type="match status" value="1"/>
</dbReference>
<evidence type="ECO:0000256" key="9">
    <source>
        <dbReference type="RuleBase" id="RU000644"/>
    </source>
</evidence>
<dbReference type="SUPFAM" id="SSF50447">
    <property type="entry name" value="Translation proteins"/>
    <property type="match status" value="2"/>
</dbReference>
<dbReference type="InterPro" id="IPR023115">
    <property type="entry name" value="TIF_IF2_dom3"/>
</dbReference>
<keyword evidence="15" id="KW-1185">Reference proteome</keyword>
<dbReference type="SUPFAM" id="SSF46955">
    <property type="entry name" value="Putative DNA-binding domain"/>
    <property type="match status" value="1"/>
</dbReference>
<evidence type="ECO:0000256" key="5">
    <source>
        <dbReference type="ARBA" id="ARBA00022741"/>
    </source>
</evidence>
<dbReference type="InterPro" id="IPR053905">
    <property type="entry name" value="EF-G-like_DII"/>
</dbReference>
<evidence type="ECO:0000259" key="11">
    <source>
        <dbReference type="PROSITE" id="PS51722"/>
    </source>
</evidence>
<dbReference type="GeneID" id="97178345"/>
<dbReference type="Gene3D" id="3.40.50.300">
    <property type="entry name" value="P-loop containing nucleotide triphosphate hydrolases"/>
    <property type="match status" value="1"/>
</dbReference>
<dbReference type="PROSITE" id="PS51722">
    <property type="entry name" value="G_TR_2"/>
    <property type="match status" value="1"/>
</dbReference>
<dbReference type="GO" id="GO:0003743">
    <property type="term" value="F:translation initiation factor activity"/>
    <property type="evidence" value="ECO:0007669"/>
    <property type="project" value="UniProtKB-UniRule"/>
</dbReference>
<evidence type="ECO:0000256" key="10">
    <source>
        <dbReference type="SAM" id="MobiDB-lite"/>
    </source>
</evidence>
<keyword evidence="3 8" id="KW-0963">Cytoplasm</keyword>
<accession>N9MDL0</accession>
<feature type="binding site" evidence="8">
    <location>
        <begin position="512"/>
        <end position="515"/>
    </location>
    <ligand>
        <name>GTP</name>
        <dbReference type="ChEBI" id="CHEBI:37565"/>
    </ligand>
</feature>
<comment type="subcellular location">
    <subcellularLocation>
        <location evidence="8">Cytoplasm</location>
    </subcellularLocation>
</comment>
<dbReference type="Proteomes" id="UP000243446">
    <property type="component" value="Unassembled WGS sequence"/>
</dbReference>
<reference evidence="13 16" key="3">
    <citation type="submission" date="2017-11" db="EMBL/GenBank/DDBJ databases">
        <authorList>
            <person name="Han C.G."/>
        </authorList>
    </citation>
    <scope>NUCLEOTIDE SEQUENCE [LARGE SCALE GENOMIC DNA]</scope>
    <source>
        <strain evidence="13 16">ANC 5347</strain>
    </source>
</reference>
<dbReference type="HAMAP" id="MF_00100_B">
    <property type="entry name" value="IF_2_B"/>
    <property type="match status" value="1"/>
</dbReference>
<dbReference type="Proteomes" id="UP000242351">
    <property type="component" value="Unassembled WGS sequence"/>
</dbReference>
<dbReference type="InterPro" id="IPR000178">
    <property type="entry name" value="TF_IF2_bacterial-like"/>
</dbReference>
<feature type="binding site" evidence="8">
    <location>
        <begin position="412"/>
        <end position="419"/>
    </location>
    <ligand>
        <name>GTP</name>
        <dbReference type="ChEBI" id="CHEBI:37565"/>
    </ligand>
</feature>
<dbReference type="GO" id="GO:0005525">
    <property type="term" value="F:GTP binding"/>
    <property type="evidence" value="ECO:0007669"/>
    <property type="project" value="UniProtKB-KW"/>
</dbReference>
<evidence type="ECO:0000313" key="14">
    <source>
        <dbReference type="EMBL" id="PJO75169.1"/>
    </source>
</evidence>
<dbReference type="Pfam" id="PF11987">
    <property type="entry name" value="IF-2"/>
    <property type="match status" value="1"/>
</dbReference>
<gene>
    <name evidence="8" type="primary">infB</name>
    <name evidence="13" type="ORF">CU320_08965</name>
    <name evidence="14" type="ORF">CWI32_09985</name>
    <name evidence="12" type="ORF">F906_00320</name>
</gene>
<dbReference type="SUPFAM" id="SSF52540">
    <property type="entry name" value="P-loop containing nucleoside triphosphate hydrolases"/>
    <property type="match status" value="1"/>
</dbReference>
<protein>
    <recommendedName>
        <fullName evidence="2 8">Translation initiation factor IF-2</fullName>
    </recommendedName>
</protein>
<comment type="function">
    <text evidence="8 9">One of the essential components for the initiation of protein synthesis. Protects formylmethionyl-tRNA from spontaneous hydrolysis and promotes its binding to the 30S ribosomal subunits. Also involved in the hydrolysis of GTP during the formation of the 70S ribosomal complex.</text>
</comment>
<dbReference type="GO" id="GO:0005829">
    <property type="term" value="C:cytosol"/>
    <property type="evidence" value="ECO:0007669"/>
    <property type="project" value="TreeGrafter"/>
</dbReference>
<dbReference type="FunFam" id="3.40.50.10050:FF:000001">
    <property type="entry name" value="Translation initiation factor IF-2"/>
    <property type="match status" value="1"/>
</dbReference>
<comment type="similarity">
    <text evidence="1 8 9">Belongs to the TRAFAC class translation factor GTPase superfamily. Classic translation factor GTPase family. IF-2 subfamily.</text>
</comment>
<evidence type="ECO:0000256" key="2">
    <source>
        <dbReference type="ARBA" id="ARBA00020675"/>
    </source>
</evidence>
<reference evidence="12 15" key="1">
    <citation type="submission" date="2013-02" db="EMBL/GenBank/DDBJ databases">
        <title>The Genome Sequence of Acinetobacter sp. NIPH 713.</title>
        <authorList>
            <consortium name="The Broad Institute Genome Sequencing Platform"/>
            <consortium name="The Broad Institute Genome Sequencing Center for Infectious Disease"/>
            <person name="Cerqueira G."/>
            <person name="Feldgarden M."/>
            <person name="Courvalin P."/>
            <person name="Perichon B."/>
            <person name="Grillot-Courvalin C."/>
            <person name="Clermont D."/>
            <person name="Rocha E."/>
            <person name="Yoon E.-J."/>
            <person name="Nemec A."/>
            <person name="Walker B."/>
            <person name="Young S.K."/>
            <person name="Zeng Q."/>
            <person name="Gargeya S."/>
            <person name="Fitzgerald M."/>
            <person name="Haas B."/>
            <person name="Abouelleil A."/>
            <person name="Alvarado L."/>
            <person name="Arachchi H.M."/>
            <person name="Berlin A.M."/>
            <person name="Chapman S.B."/>
            <person name="Dewar J."/>
            <person name="Goldberg J."/>
            <person name="Griggs A."/>
            <person name="Gujja S."/>
            <person name="Hansen M."/>
            <person name="Howarth C."/>
            <person name="Imamovic A."/>
            <person name="Larimer J."/>
            <person name="McCowan C."/>
            <person name="Murphy C."/>
            <person name="Neiman D."/>
            <person name="Pearson M."/>
            <person name="Priest M."/>
            <person name="Roberts A."/>
            <person name="Saif S."/>
            <person name="Shea T."/>
            <person name="Sisk P."/>
            <person name="Sykes S."/>
            <person name="Wortman J."/>
            <person name="Nusbaum C."/>
            <person name="Birren B."/>
        </authorList>
    </citation>
    <scope>NUCLEOTIDE SEQUENCE [LARGE SCALE GENOMIC DNA]</scope>
    <source>
        <strain evidence="12 15">NIPH 713</strain>
    </source>
</reference>
<dbReference type="InterPro" id="IPR015760">
    <property type="entry name" value="TIF_IF2"/>
</dbReference>
<dbReference type="NCBIfam" id="TIGR00231">
    <property type="entry name" value="small_GTP"/>
    <property type="match status" value="1"/>
</dbReference>
<dbReference type="FunFam" id="2.40.30.10:FF:000008">
    <property type="entry name" value="Translation initiation factor IF-2"/>
    <property type="match status" value="1"/>
</dbReference>
<sequence length="903" mass="97541">MTDKSIKELALSVGRPVEKLLEQVREAGLPQRKADDIITTEQQDSLMSHVKKSQGSESQAGQITLKRKTTSTAKVASTSGKAKTINVEVRKKHTFVKPDPEQIKAEALAKAKAEQQAKAAPEQNTAQAASSAEAPKTGVNNASKALEAMRAAAKQTSDKQEVSKAAVVVKRKSTNKPIVKQVVKQTETAEQKKAREAQAAQLKATEEAARRKAAEEAQQRTLEQMRQMASKYTAEDTTATIRVVDDSPLAAGLVGQAYEDSFAKEDREIKRGTNTPAARAPKKGGRRGQEEQSFSKQPKRGLKTSQGNKHGFEKPVKKQVYDVEIGETIVVADLAAKMAIKVREVIKSLMKMGELVTQNQAIDQEIAALIVEEMGHNPVLVSDTQAEDNLLEAAEEARGAQTTRAPVVTIMGHVDHGKTSLLDRIRRAKVAQGEAGGITQHIGAYHVTTDKGIITFLDTPGHAAFTAMRSRGAKATDIVVLVVAADDGVMPQTAEAIDHARAAGTPIIVAINKMDKESADPDRVLNELTTKQIVPEQWGGDVPVAMVSAHSGQGIDELLDLISIQAELLELKASEEGAAQGVVIEARVDNSRGAVTSILVQNGTLKVGDLVLAGSSYGRVRAMTDENGQRIKSAGPSIPVEILGLPEAPMAGDEVLVVSDEKKAREVADARMDRERQKRLERQSAMRLENIMASMGKKDVPIVNVVLKTDVRGTLEALHVALAELATDEVKVRIIGSGVGAITESDVTLAESSEAVLLGFNVRADNTARQKADADSIDIRYYSIIYQLIDDVKAAMSGKLAPEHRETILGVAQVREVFHSSKFGAAAGCMVLEGVLHRNKPIRVLRDDVVVFQGELESLRRYKEVVEEVRAGMECGLAVKGYKDIKALDKIEVYDVQLIKRSL</sequence>
<dbReference type="FunFam" id="2.40.30.10:FF:000007">
    <property type="entry name" value="Translation initiation factor IF-2"/>
    <property type="match status" value="1"/>
</dbReference>
<accession>A0A2H9YR99</accession>
<dbReference type="InterPro" id="IPR036925">
    <property type="entry name" value="TIF_IF2_dom3_sf"/>
</dbReference>
<dbReference type="PROSITE" id="PS01176">
    <property type="entry name" value="IF2"/>
    <property type="match status" value="1"/>
</dbReference>
<keyword evidence="7 8" id="KW-0342">GTP-binding</keyword>
<feature type="compositionally biased region" description="Basic and acidic residues" evidence="10">
    <location>
        <begin position="106"/>
        <end position="115"/>
    </location>
</feature>
<dbReference type="InterPro" id="IPR009000">
    <property type="entry name" value="Transl_B-barrel_sf"/>
</dbReference>
<evidence type="ECO:0000256" key="1">
    <source>
        <dbReference type="ARBA" id="ARBA00007733"/>
    </source>
</evidence>
<feature type="region of interest" description="Disordered" evidence="10">
    <location>
        <begin position="264"/>
        <end position="313"/>
    </location>
</feature>
<evidence type="ECO:0000313" key="12">
    <source>
        <dbReference type="EMBL" id="ENW88409.1"/>
    </source>
</evidence>
<dbReference type="PATRIC" id="fig|1217709.3.peg.302"/>
<name>N9MDL0_9GAMM</name>
<dbReference type="AlphaFoldDB" id="N9MDL0"/>
<dbReference type="OrthoDB" id="9811804at2"/>
<feature type="compositionally biased region" description="Basic and acidic residues" evidence="10">
    <location>
        <begin position="204"/>
        <end position="218"/>
    </location>
</feature>
<dbReference type="InterPro" id="IPR000795">
    <property type="entry name" value="T_Tr_GTP-bd_dom"/>
</dbReference>
<dbReference type="PANTHER" id="PTHR43381">
    <property type="entry name" value="TRANSLATION INITIATION FACTOR IF-2-RELATED"/>
    <property type="match status" value="1"/>
</dbReference>
<organism evidence="12 15">
    <name type="scientific">Acinetobacter pseudolwoffii</name>
    <dbReference type="NCBI Taxonomy" id="2053287"/>
    <lineage>
        <taxon>Bacteria</taxon>
        <taxon>Pseudomonadati</taxon>
        <taxon>Pseudomonadota</taxon>
        <taxon>Gammaproteobacteria</taxon>
        <taxon>Moraxellales</taxon>
        <taxon>Moraxellaceae</taxon>
        <taxon>Acinetobacter</taxon>
    </lineage>
</organism>
<dbReference type="InterPro" id="IPR009061">
    <property type="entry name" value="DNA-bd_dom_put_sf"/>
</dbReference>
<dbReference type="Pfam" id="PF00009">
    <property type="entry name" value="GTP_EFTU"/>
    <property type="match status" value="1"/>
</dbReference>
<keyword evidence="5 8" id="KW-0547">Nucleotide-binding</keyword>
<evidence type="ECO:0000313" key="17">
    <source>
        <dbReference type="Proteomes" id="UP000243446"/>
    </source>
</evidence>
<dbReference type="EMBL" id="PHRG01000004">
    <property type="protein sequence ID" value="PJO75169.1"/>
    <property type="molecule type" value="Genomic_DNA"/>
</dbReference>
<dbReference type="GO" id="GO:0003924">
    <property type="term" value="F:GTPase activity"/>
    <property type="evidence" value="ECO:0007669"/>
    <property type="project" value="UniProtKB-UniRule"/>
</dbReference>
<feature type="domain" description="Tr-type G" evidence="11">
    <location>
        <begin position="403"/>
        <end position="572"/>
    </location>
</feature>
<evidence type="ECO:0000256" key="8">
    <source>
        <dbReference type="HAMAP-Rule" id="MF_00100"/>
    </source>
</evidence>
<reference evidence="13 16" key="4">
    <citation type="submission" date="2017-12" db="EMBL/GenBank/DDBJ databases">
        <title>Revising the taxonomy of the Acinetobacter lwoffii group: the description of Acinetobacter pseudolwoffii sp. nov. and emended description of Acinetobacter lwoffii.</title>
        <authorList>
            <person name="Nemec A."/>
        </authorList>
    </citation>
    <scope>NUCLEOTIDE SEQUENCE [LARGE SCALE GENOMIC DNA]</scope>
    <source>
        <strain evidence="13 16">ANC 5347</strain>
    </source>
</reference>
<dbReference type="CDD" id="cd03692">
    <property type="entry name" value="mtIF2_IVc"/>
    <property type="match status" value="1"/>
</dbReference>
<evidence type="ECO:0000256" key="4">
    <source>
        <dbReference type="ARBA" id="ARBA00022540"/>
    </source>
</evidence>
<evidence type="ECO:0000313" key="15">
    <source>
        <dbReference type="Proteomes" id="UP000023774"/>
    </source>
</evidence>
<evidence type="ECO:0000256" key="6">
    <source>
        <dbReference type="ARBA" id="ARBA00022917"/>
    </source>
</evidence>
<dbReference type="InterPro" id="IPR044145">
    <property type="entry name" value="IF2_II"/>
</dbReference>
<reference evidence="14 17" key="2">
    <citation type="submission" date="2017-11" db="EMBL/GenBank/DDBJ databases">
        <title>Revising the taxonomy of the Acinetobacter lwoffii group: the description of Acinetobacter pseudolwoffii sp. nov. and emended description of Acinetobacter lwoffii.</title>
        <authorList>
            <person name="Nemec A."/>
            <person name="Radolfova-Krizova L."/>
        </authorList>
    </citation>
    <scope>NUCLEOTIDE SEQUENCE [LARGE SCALE GENOMIC DNA]</scope>
    <source>
        <strain evidence="14 17">ANC 5044</strain>
    </source>
</reference>
<dbReference type="Proteomes" id="UP000023774">
    <property type="component" value="Unassembled WGS sequence"/>
</dbReference>
<feature type="region of interest" description="G-domain" evidence="8">
    <location>
        <begin position="406"/>
        <end position="554"/>
    </location>
</feature>
<evidence type="ECO:0000256" key="7">
    <source>
        <dbReference type="ARBA" id="ARBA00023134"/>
    </source>
</evidence>
<keyword evidence="4 8" id="KW-0396">Initiation factor</keyword>
<dbReference type="InterPro" id="IPR006847">
    <property type="entry name" value="IF2_N"/>
</dbReference>
<dbReference type="PANTHER" id="PTHR43381:SF5">
    <property type="entry name" value="TR-TYPE G DOMAIN-CONTAINING PROTEIN"/>
    <property type="match status" value="1"/>
</dbReference>
<feature type="compositionally biased region" description="Polar residues" evidence="10">
    <location>
        <begin position="53"/>
        <end position="62"/>
    </location>
</feature>
<dbReference type="Gene3D" id="2.40.30.10">
    <property type="entry name" value="Translation factors"/>
    <property type="match status" value="2"/>
</dbReference>
<dbReference type="CDD" id="cd03702">
    <property type="entry name" value="IF2_mtIF2_II"/>
    <property type="match status" value="1"/>
</dbReference>
<feature type="binding site" evidence="8">
    <location>
        <begin position="458"/>
        <end position="462"/>
    </location>
    <ligand>
        <name>GTP</name>
        <dbReference type="ChEBI" id="CHEBI:37565"/>
    </ligand>
</feature>
<accession>A0A2H9UKU1</accession>
<dbReference type="Gene3D" id="3.30.56.50">
    <property type="entry name" value="Putative DNA-binding domain, N-terminal subdomain of bacterial translation initiation factor IF2"/>
    <property type="match status" value="1"/>
</dbReference>
<dbReference type="Pfam" id="PF22042">
    <property type="entry name" value="EF-G_D2"/>
    <property type="match status" value="1"/>
</dbReference>
<proteinExistence type="inferred from homology"/>
<dbReference type="EMBL" id="PGOZ01000010">
    <property type="protein sequence ID" value="PJI32332.1"/>
    <property type="molecule type" value="Genomic_DNA"/>
</dbReference>
<dbReference type="Pfam" id="PF04760">
    <property type="entry name" value="IF2_N"/>
    <property type="match status" value="1"/>
</dbReference>
<dbReference type="InterPro" id="IPR005225">
    <property type="entry name" value="Small_GTP-bd"/>
</dbReference>
<evidence type="ECO:0000256" key="3">
    <source>
        <dbReference type="ARBA" id="ARBA00022490"/>
    </source>
</evidence>
<keyword evidence="6 8" id="KW-0648">Protein biosynthesis</keyword>
<dbReference type="InterPro" id="IPR027417">
    <property type="entry name" value="P-loop_NTPase"/>
</dbReference>
<dbReference type="HOGENOM" id="CLU_006301_6_2_6"/>
<evidence type="ECO:0000313" key="16">
    <source>
        <dbReference type="Proteomes" id="UP000242351"/>
    </source>
</evidence>